<dbReference type="SUPFAM" id="SSF56112">
    <property type="entry name" value="Protein kinase-like (PK-like)"/>
    <property type="match status" value="1"/>
</dbReference>
<evidence type="ECO:0000256" key="4">
    <source>
        <dbReference type="ARBA" id="ARBA00022527"/>
    </source>
</evidence>
<keyword evidence="5" id="KW-0808">Transferase</keyword>
<dbReference type="PANTHER" id="PTHR47982">
    <property type="entry name" value="PROLINE-RICH RECEPTOR-LIKE PROTEIN KINASE PERK4"/>
    <property type="match status" value="1"/>
</dbReference>
<sequence length="152" mass="16838">MVASHQVHRDLKTSNILLNEKLQAKIADFGLSKVLSTESATHVSTAAKGTFGYLDPQYCSTGQLNKKSDVYSFGIVLLELITGRAAIARDEEDVPIHICQWICPKFESMEIESIVDSRLQGSYLNSCSESNRNCHGMCIFNSNPKARYNCCA</sequence>
<dbReference type="InterPro" id="IPR047117">
    <property type="entry name" value="PERK1-13-like"/>
</dbReference>
<protein>
    <recommendedName>
        <fullName evidence="2">non-specific serine/threonine protein kinase</fullName>
        <ecNumber evidence="2">2.7.11.1</ecNumber>
    </recommendedName>
</protein>
<gene>
    <name evidence="15" type="ORF">Pyn_32499</name>
</gene>
<evidence type="ECO:0000256" key="6">
    <source>
        <dbReference type="ARBA" id="ARBA00022692"/>
    </source>
</evidence>
<evidence type="ECO:0000313" key="16">
    <source>
        <dbReference type="Proteomes" id="UP000250321"/>
    </source>
</evidence>
<dbReference type="InterPro" id="IPR000719">
    <property type="entry name" value="Prot_kinase_dom"/>
</dbReference>
<dbReference type="OrthoDB" id="2013020at2759"/>
<keyword evidence="7" id="KW-0547">Nucleotide-binding</keyword>
<accession>A0A314UVU1</accession>
<dbReference type="AlphaFoldDB" id="A0A314UVU1"/>
<evidence type="ECO:0000256" key="9">
    <source>
        <dbReference type="ARBA" id="ARBA00022840"/>
    </source>
</evidence>
<evidence type="ECO:0000256" key="7">
    <source>
        <dbReference type="ARBA" id="ARBA00022741"/>
    </source>
</evidence>
<keyword evidence="4" id="KW-0723">Serine/threonine-protein kinase</keyword>
<evidence type="ECO:0000256" key="13">
    <source>
        <dbReference type="ARBA" id="ARBA00048679"/>
    </source>
</evidence>
<dbReference type="EMBL" id="PJQY01003270">
    <property type="protein sequence ID" value="PQM38839.1"/>
    <property type="molecule type" value="Genomic_DNA"/>
</dbReference>
<dbReference type="InterPro" id="IPR011009">
    <property type="entry name" value="Kinase-like_dom_sf"/>
</dbReference>
<proteinExistence type="predicted"/>
<dbReference type="Pfam" id="PF00069">
    <property type="entry name" value="Pkinase"/>
    <property type="match status" value="1"/>
</dbReference>
<evidence type="ECO:0000256" key="5">
    <source>
        <dbReference type="ARBA" id="ARBA00022679"/>
    </source>
</evidence>
<dbReference type="Gene3D" id="1.10.510.10">
    <property type="entry name" value="Transferase(Phosphotransferase) domain 1"/>
    <property type="match status" value="1"/>
</dbReference>
<comment type="subcellular location">
    <subcellularLocation>
        <location evidence="1">Cell membrane</location>
        <topology evidence="1">Single-pass membrane protein</topology>
    </subcellularLocation>
</comment>
<comment type="caution">
    <text evidence="15">The sequence shown here is derived from an EMBL/GenBank/DDBJ whole genome shotgun (WGS) entry which is preliminary data.</text>
</comment>
<keyword evidence="3" id="KW-1003">Cell membrane</keyword>
<keyword evidence="11" id="KW-0472">Membrane</keyword>
<dbReference type="EC" id="2.7.11.1" evidence="2"/>
<evidence type="ECO:0000256" key="11">
    <source>
        <dbReference type="ARBA" id="ARBA00023136"/>
    </source>
</evidence>
<evidence type="ECO:0000259" key="14">
    <source>
        <dbReference type="PROSITE" id="PS50011"/>
    </source>
</evidence>
<evidence type="ECO:0000256" key="2">
    <source>
        <dbReference type="ARBA" id="ARBA00012513"/>
    </source>
</evidence>
<organism evidence="15 16">
    <name type="scientific">Prunus yedoensis var. nudiflora</name>
    <dbReference type="NCBI Taxonomy" id="2094558"/>
    <lineage>
        <taxon>Eukaryota</taxon>
        <taxon>Viridiplantae</taxon>
        <taxon>Streptophyta</taxon>
        <taxon>Embryophyta</taxon>
        <taxon>Tracheophyta</taxon>
        <taxon>Spermatophyta</taxon>
        <taxon>Magnoliopsida</taxon>
        <taxon>eudicotyledons</taxon>
        <taxon>Gunneridae</taxon>
        <taxon>Pentapetalae</taxon>
        <taxon>rosids</taxon>
        <taxon>fabids</taxon>
        <taxon>Rosales</taxon>
        <taxon>Rosaceae</taxon>
        <taxon>Amygdaloideae</taxon>
        <taxon>Amygdaleae</taxon>
        <taxon>Prunus</taxon>
    </lineage>
</organism>
<dbReference type="PANTHER" id="PTHR47982:SF70">
    <property type="entry name" value="PROTEIN KINASE SUPERFAMILY PROTEIN"/>
    <property type="match status" value="1"/>
</dbReference>
<keyword evidence="10" id="KW-1133">Transmembrane helix</keyword>
<keyword evidence="9" id="KW-0067">ATP-binding</keyword>
<keyword evidence="16" id="KW-1185">Reference proteome</keyword>
<evidence type="ECO:0000256" key="3">
    <source>
        <dbReference type="ARBA" id="ARBA00022475"/>
    </source>
</evidence>
<dbReference type="PROSITE" id="PS50011">
    <property type="entry name" value="PROTEIN_KINASE_DOM"/>
    <property type="match status" value="1"/>
</dbReference>
<dbReference type="GO" id="GO:0005886">
    <property type="term" value="C:plasma membrane"/>
    <property type="evidence" value="ECO:0007669"/>
    <property type="project" value="UniProtKB-SubCell"/>
</dbReference>
<evidence type="ECO:0000313" key="15">
    <source>
        <dbReference type="EMBL" id="PQM38839.1"/>
    </source>
</evidence>
<dbReference type="GO" id="GO:0005524">
    <property type="term" value="F:ATP binding"/>
    <property type="evidence" value="ECO:0007669"/>
    <property type="project" value="UniProtKB-KW"/>
</dbReference>
<dbReference type="STRING" id="2094558.A0A314UVU1"/>
<comment type="catalytic activity">
    <reaction evidence="12">
        <text>L-threonyl-[protein] + ATP = O-phospho-L-threonyl-[protein] + ADP + H(+)</text>
        <dbReference type="Rhea" id="RHEA:46608"/>
        <dbReference type="Rhea" id="RHEA-COMP:11060"/>
        <dbReference type="Rhea" id="RHEA-COMP:11605"/>
        <dbReference type="ChEBI" id="CHEBI:15378"/>
        <dbReference type="ChEBI" id="CHEBI:30013"/>
        <dbReference type="ChEBI" id="CHEBI:30616"/>
        <dbReference type="ChEBI" id="CHEBI:61977"/>
        <dbReference type="ChEBI" id="CHEBI:456216"/>
        <dbReference type="EC" id="2.7.11.1"/>
    </reaction>
</comment>
<dbReference type="GO" id="GO:0004674">
    <property type="term" value="F:protein serine/threonine kinase activity"/>
    <property type="evidence" value="ECO:0007669"/>
    <property type="project" value="UniProtKB-KW"/>
</dbReference>
<name>A0A314UVU1_PRUYE</name>
<reference evidence="15 16" key="1">
    <citation type="submission" date="2018-02" db="EMBL/GenBank/DDBJ databases">
        <title>Draft genome of wild Prunus yedoensis var. nudiflora.</title>
        <authorList>
            <person name="Baek S."/>
            <person name="Kim J.-H."/>
            <person name="Choi K."/>
            <person name="Kim G.-B."/>
            <person name="Cho A."/>
            <person name="Jang H."/>
            <person name="Shin C.-H."/>
            <person name="Yu H.-J."/>
            <person name="Mun J.-H."/>
        </authorList>
    </citation>
    <scope>NUCLEOTIDE SEQUENCE [LARGE SCALE GENOMIC DNA]</scope>
    <source>
        <strain evidence="16">cv. Jeju island</strain>
        <tissue evidence="15">Leaf</tissue>
    </source>
</reference>
<comment type="catalytic activity">
    <reaction evidence="13">
        <text>L-seryl-[protein] + ATP = O-phospho-L-seryl-[protein] + ADP + H(+)</text>
        <dbReference type="Rhea" id="RHEA:17989"/>
        <dbReference type="Rhea" id="RHEA-COMP:9863"/>
        <dbReference type="Rhea" id="RHEA-COMP:11604"/>
        <dbReference type="ChEBI" id="CHEBI:15378"/>
        <dbReference type="ChEBI" id="CHEBI:29999"/>
        <dbReference type="ChEBI" id="CHEBI:30616"/>
        <dbReference type="ChEBI" id="CHEBI:83421"/>
        <dbReference type="ChEBI" id="CHEBI:456216"/>
        <dbReference type="EC" id="2.7.11.1"/>
    </reaction>
</comment>
<evidence type="ECO:0000256" key="10">
    <source>
        <dbReference type="ARBA" id="ARBA00022989"/>
    </source>
</evidence>
<evidence type="ECO:0000256" key="1">
    <source>
        <dbReference type="ARBA" id="ARBA00004162"/>
    </source>
</evidence>
<evidence type="ECO:0000256" key="8">
    <source>
        <dbReference type="ARBA" id="ARBA00022777"/>
    </source>
</evidence>
<keyword evidence="8" id="KW-0418">Kinase</keyword>
<evidence type="ECO:0000256" key="12">
    <source>
        <dbReference type="ARBA" id="ARBA00047899"/>
    </source>
</evidence>
<feature type="domain" description="Protein kinase" evidence="14">
    <location>
        <begin position="1"/>
        <end position="152"/>
    </location>
</feature>
<dbReference type="Proteomes" id="UP000250321">
    <property type="component" value="Unassembled WGS sequence"/>
</dbReference>
<keyword evidence="6" id="KW-0812">Transmembrane</keyword>